<evidence type="ECO:0000259" key="4">
    <source>
        <dbReference type="PROSITE" id="PS52004"/>
    </source>
</evidence>
<dbReference type="SUPFAM" id="SSF53901">
    <property type="entry name" value="Thiolase-like"/>
    <property type="match status" value="2"/>
</dbReference>
<evidence type="ECO:0000313" key="6">
    <source>
        <dbReference type="Proteomes" id="UP000612585"/>
    </source>
</evidence>
<accession>A0A8J4DYD8</accession>
<dbReference type="Pfam" id="PF02801">
    <property type="entry name" value="Ketoacyl-synt_C"/>
    <property type="match status" value="1"/>
</dbReference>
<comment type="similarity">
    <text evidence="1 3">Belongs to the thiolase-like superfamily. Beta-ketoacyl-ACP synthases family.</text>
</comment>
<dbReference type="GO" id="GO:0005829">
    <property type="term" value="C:cytosol"/>
    <property type="evidence" value="ECO:0007669"/>
    <property type="project" value="TreeGrafter"/>
</dbReference>
<keyword evidence="2 3" id="KW-0808">Transferase</keyword>
<sequence>MNKDRPADRVAVTGTGVLCATAGDTDGFRRALRAGTVGIGLRPETEDGLSPRVSADLAGFDVVAAVAARTDLPEPLRRTAIRVAARAPLAVRAAVVVALEGWDRAALHRKAVPSDRVGIVVAGHNLGGRYADDVQPRYETSPVHLPARYALHFLDTDHVGTVSEVLGVTGEGYTVGGASASGNVAIINGMRLVTSGAVDVCLVLGALTDLSGMERQSFYNLGAMATTTCRPFDVDREGFVPGQAAACLVLESPESAAERGVPALGHIAGYAQRLDATRLAEPSVAAEATVMAAALRHARLAPDRVGYVNTHGTGSRIGDETEARAIREVFGAATPWLNSTKGLVGHCLCAAGVVEAVATLVQLRHGFLHPNAGLTRPLDDTSRFVGPVARDTDVDFALSNAFGFGGFNTSVVVARNGAPS</sequence>
<dbReference type="InterPro" id="IPR014030">
    <property type="entry name" value="Ketoacyl_synth_N"/>
</dbReference>
<dbReference type="PANTHER" id="PTHR11712:SF336">
    <property type="entry name" value="3-OXOACYL-[ACYL-CARRIER-PROTEIN] SYNTHASE, MITOCHONDRIAL"/>
    <property type="match status" value="1"/>
</dbReference>
<comment type="caution">
    <text evidence="5">The sequence shown here is derived from an EMBL/GenBank/DDBJ whole genome shotgun (WGS) entry which is preliminary data.</text>
</comment>
<evidence type="ECO:0000256" key="1">
    <source>
        <dbReference type="ARBA" id="ARBA00008467"/>
    </source>
</evidence>
<evidence type="ECO:0000313" key="5">
    <source>
        <dbReference type="EMBL" id="GIJ54804.1"/>
    </source>
</evidence>
<proteinExistence type="inferred from homology"/>
<dbReference type="SMART" id="SM00825">
    <property type="entry name" value="PKS_KS"/>
    <property type="match status" value="1"/>
</dbReference>
<dbReference type="PANTHER" id="PTHR11712">
    <property type="entry name" value="POLYKETIDE SYNTHASE-RELATED"/>
    <property type="match status" value="1"/>
</dbReference>
<dbReference type="RefSeq" id="WP_203990465.1">
    <property type="nucleotide sequence ID" value="NZ_BOPG01000012.1"/>
</dbReference>
<dbReference type="PROSITE" id="PS52004">
    <property type="entry name" value="KS3_2"/>
    <property type="match status" value="1"/>
</dbReference>
<dbReference type="EMBL" id="BOPG01000012">
    <property type="protein sequence ID" value="GIJ54804.1"/>
    <property type="molecule type" value="Genomic_DNA"/>
</dbReference>
<dbReference type="NCBIfam" id="NF005490">
    <property type="entry name" value="PRK07103.1"/>
    <property type="match status" value="1"/>
</dbReference>
<dbReference type="InterPro" id="IPR000794">
    <property type="entry name" value="Beta-ketoacyl_synthase"/>
</dbReference>
<dbReference type="GO" id="GO:0004315">
    <property type="term" value="F:3-oxoacyl-[acyl-carrier-protein] synthase activity"/>
    <property type="evidence" value="ECO:0007669"/>
    <property type="project" value="TreeGrafter"/>
</dbReference>
<dbReference type="InterPro" id="IPR014031">
    <property type="entry name" value="Ketoacyl_synth_C"/>
</dbReference>
<name>A0A8J4DYD8_9ACTN</name>
<reference evidence="5" key="1">
    <citation type="submission" date="2021-01" db="EMBL/GenBank/DDBJ databases">
        <title>Whole genome shotgun sequence of Virgisporangium aurantiacum NBRC 16421.</title>
        <authorList>
            <person name="Komaki H."/>
            <person name="Tamura T."/>
        </authorList>
    </citation>
    <scope>NUCLEOTIDE SEQUENCE</scope>
    <source>
        <strain evidence="5">NBRC 16421</strain>
    </source>
</reference>
<dbReference type="AlphaFoldDB" id="A0A8J4DYD8"/>
<dbReference type="InterPro" id="IPR016039">
    <property type="entry name" value="Thiolase-like"/>
</dbReference>
<dbReference type="GO" id="GO:0006633">
    <property type="term" value="P:fatty acid biosynthetic process"/>
    <property type="evidence" value="ECO:0007669"/>
    <property type="project" value="TreeGrafter"/>
</dbReference>
<organism evidence="5 6">
    <name type="scientific">Virgisporangium aurantiacum</name>
    <dbReference type="NCBI Taxonomy" id="175570"/>
    <lineage>
        <taxon>Bacteria</taxon>
        <taxon>Bacillati</taxon>
        <taxon>Actinomycetota</taxon>
        <taxon>Actinomycetes</taxon>
        <taxon>Micromonosporales</taxon>
        <taxon>Micromonosporaceae</taxon>
        <taxon>Virgisporangium</taxon>
    </lineage>
</organism>
<dbReference type="Pfam" id="PF00109">
    <property type="entry name" value="ketoacyl-synt"/>
    <property type="match status" value="1"/>
</dbReference>
<gene>
    <name evidence="5" type="primary">pksF</name>
    <name evidence="5" type="ORF">Vau01_023200</name>
</gene>
<evidence type="ECO:0000256" key="3">
    <source>
        <dbReference type="RuleBase" id="RU003694"/>
    </source>
</evidence>
<dbReference type="Proteomes" id="UP000612585">
    <property type="component" value="Unassembled WGS sequence"/>
</dbReference>
<dbReference type="InterPro" id="IPR020841">
    <property type="entry name" value="PKS_Beta-ketoAc_synthase_dom"/>
</dbReference>
<keyword evidence="6" id="KW-1185">Reference proteome</keyword>
<protein>
    <submittedName>
        <fullName evidence="5">Polyketide biosynthesis malonyl-ACP decarboxylase PksF</fullName>
    </submittedName>
</protein>
<feature type="domain" description="Ketosynthase family 3 (KS3)" evidence="4">
    <location>
        <begin position="7"/>
        <end position="415"/>
    </location>
</feature>
<evidence type="ECO:0000256" key="2">
    <source>
        <dbReference type="ARBA" id="ARBA00022679"/>
    </source>
</evidence>
<dbReference type="Gene3D" id="3.40.47.10">
    <property type="match status" value="2"/>
</dbReference>